<keyword evidence="2" id="KW-1185">Reference proteome</keyword>
<gene>
    <name evidence="1" type="ORF">G2W53_025141</name>
</gene>
<protein>
    <submittedName>
        <fullName evidence="1">Uncharacterized protein</fullName>
    </submittedName>
</protein>
<organism evidence="1 2">
    <name type="scientific">Senna tora</name>
    <dbReference type="NCBI Taxonomy" id="362788"/>
    <lineage>
        <taxon>Eukaryota</taxon>
        <taxon>Viridiplantae</taxon>
        <taxon>Streptophyta</taxon>
        <taxon>Embryophyta</taxon>
        <taxon>Tracheophyta</taxon>
        <taxon>Spermatophyta</taxon>
        <taxon>Magnoliopsida</taxon>
        <taxon>eudicotyledons</taxon>
        <taxon>Gunneridae</taxon>
        <taxon>Pentapetalae</taxon>
        <taxon>rosids</taxon>
        <taxon>fabids</taxon>
        <taxon>Fabales</taxon>
        <taxon>Fabaceae</taxon>
        <taxon>Caesalpinioideae</taxon>
        <taxon>Cassia clade</taxon>
        <taxon>Senna</taxon>
    </lineage>
</organism>
<proteinExistence type="predicted"/>
<dbReference type="EMBL" id="JAAIUW010000008">
    <property type="protein sequence ID" value="KAF7819686.1"/>
    <property type="molecule type" value="Genomic_DNA"/>
</dbReference>
<name>A0A834TED5_9FABA</name>
<evidence type="ECO:0000313" key="2">
    <source>
        <dbReference type="Proteomes" id="UP000634136"/>
    </source>
</evidence>
<reference evidence="1" key="1">
    <citation type="submission" date="2020-09" db="EMBL/GenBank/DDBJ databases">
        <title>Genome-Enabled Discovery of Anthraquinone Biosynthesis in Senna tora.</title>
        <authorList>
            <person name="Kang S.-H."/>
            <person name="Pandey R.P."/>
            <person name="Lee C.-M."/>
            <person name="Sim J.-S."/>
            <person name="Jeong J.-T."/>
            <person name="Choi B.-S."/>
            <person name="Jung M."/>
            <person name="Ginzburg D."/>
            <person name="Zhao K."/>
            <person name="Won S.Y."/>
            <person name="Oh T.-J."/>
            <person name="Yu Y."/>
            <person name="Kim N.-H."/>
            <person name="Lee O.R."/>
            <person name="Lee T.-H."/>
            <person name="Bashyal P."/>
            <person name="Kim T.-S."/>
            <person name="Lee W.-H."/>
            <person name="Kawkins C."/>
            <person name="Kim C.-K."/>
            <person name="Kim J.S."/>
            <person name="Ahn B.O."/>
            <person name="Rhee S.Y."/>
            <person name="Sohng J.K."/>
        </authorList>
    </citation>
    <scope>NUCLEOTIDE SEQUENCE</scope>
    <source>
        <tissue evidence="1">Leaf</tissue>
    </source>
</reference>
<sequence>MIEIRGLSSPVWRCPERRETEGECGPVLSSTESVPILETYPKYMRH</sequence>
<accession>A0A834TED5</accession>
<dbReference type="AlphaFoldDB" id="A0A834TED5"/>
<comment type="caution">
    <text evidence="1">The sequence shown here is derived from an EMBL/GenBank/DDBJ whole genome shotgun (WGS) entry which is preliminary data.</text>
</comment>
<dbReference type="Proteomes" id="UP000634136">
    <property type="component" value="Unassembled WGS sequence"/>
</dbReference>
<evidence type="ECO:0000313" key="1">
    <source>
        <dbReference type="EMBL" id="KAF7819686.1"/>
    </source>
</evidence>